<dbReference type="CDD" id="cd03784">
    <property type="entry name" value="GT1_Gtf-like"/>
    <property type="match status" value="1"/>
</dbReference>
<dbReference type="FunFam" id="3.40.50.2000:FF:000056">
    <property type="entry name" value="Glycosyltransferase"/>
    <property type="match status" value="1"/>
</dbReference>
<protein>
    <recommendedName>
        <fullName evidence="4">Glycosyltransferase</fullName>
        <ecNumber evidence="4">2.4.1.-</ecNumber>
    </recommendedName>
</protein>
<dbReference type="EMBL" id="JACXVP010000007">
    <property type="protein sequence ID" value="KAG5596307.1"/>
    <property type="molecule type" value="Genomic_DNA"/>
</dbReference>
<dbReference type="OrthoDB" id="5835829at2759"/>
<evidence type="ECO:0000256" key="3">
    <source>
        <dbReference type="RuleBase" id="RU003718"/>
    </source>
</evidence>
<dbReference type="PANTHER" id="PTHR48048">
    <property type="entry name" value="GLYCOSYLTRANSFERASE"/>
    <property type="match status" value="1"/>
</dbReference>
<evidence type="ECO:0000313" key="5">
    <source>
        <dbReference type="EMBL" id="KAG5596307.1"/>
    </source>
</evidence>
<organism evidence="5 6">
    <name type="scientific">Solanum commersonii</name>
    <name type="common">Commerson's wild potato</name>
    <name type="synonym">Commerson's nightshade</name>
    <dbReference type="NCBI Taxonomy" id="4109"/>
    <lineage>
        <taxon>Eukaryota</taxon>
        <taxon>Viridiplantae</taxon>
        <taxon>Streptophyta</taxon>
        <taxon>Embryophyta</taxon>
        <taxon>Tracheophyta</taxon>
        <taxon>Spermatophyta</taxon>
        <taxon>Magnoliopsida</taxon>
        <taxon>eudicotyledons</taxon>
        <taxon>Gunneridae</taxon>
        <taxon>Pentapetalae</taxon>
        <taxon>asterids</taxon>
        <taxon>lamiids</taxon>
        <taxon>Solanales</taxon>
        <taxon>Solanaceae</taxon>
        <taxon>Solanoideae</taxon>
        <taxon>Solaneae</taxon>
        <taxon>Solanum</taxon>
    </lineage>
</organism>
<gene>
    <name evidence="5" type="ORF">H5410_037539</name>
</gene>
<dbReference type="EC" id="2.4.1.-" evidence="4"/>
<comment type="similarity">
    <text evidence="1 3">Belongs to the UDP-glycosyltransferase family.</text>
</comment>
<sequence length="482" mass="54106">MSEIKNAELVIIPSPGMGHLVPAVEMAKLLIVREEHLSITVLVMNMNLDSNLKPYLRSLSSNANCSSSRLKFINLPRDESALLLLNNNTFFSGFIESHKPEVRHVVAQILQSKTATLSGFVVDMMCTTMIDVANEFGVPAYVFYTTSAAMLGLHFHMQSLRDDFNTDVTDYNDDPESELYVPSYLNSFPAKCLPLIFLDKEGGSTMFLDISKRYRETRGILVNTFQELEAHAMISLSLDEKIPTAYPIGPLLNLNSGISDKEESSHDEIIKWLDRQNSSSVVFLCFGSSGSFNKDQVKEIAQALKDSEFLFLWSLRKPPPKDSWYPSEYENLEDVLPEGFLQKTKGIGMVIGWAPQAEILSHHAVGGFVSHCGWNSILESIWFGVPMATWPMYSEQQANAFQLVKDLCMAVDIKMDYKIKGSNTDVIKAEEIEKAIRHLMDPENGIWLKVKDMKEKSRLALKEGGSSYNSVGRFIEQVTGNN</sequence>
<dbReference type="InterPro" id="IPR035595">
    <property type="entry name" value="UDP_glycos_trans_CS"/>
</dbReference>
<dbReference type="Proteomes" id="UP000824120">
    <property type="component" value="Chromosome 7"/>
</dbReference>
<evidence type="ECO:0000256" key="4">
    <source>
        <dbReference type="RuleBase" id="RU362057"/>
    </source>
</evidence>
<dbReference type="PROSITE" id="PS00375">
    <property type="entry name" value="UDPGT"/>
    <property type="match status" value="1"/>
</dbReference>
<accession>A0A9J5Y6J6</accession>
<reference evidence="5 6" key="1">
    <citation type="submission" date="2020-09" db="EMBL/GenBank/DDBJ databases">
        <title>De no assembly of potato wild relative species, Solanum commersonii.</title>
        <authorList>
            <person name="Cho K."/>
        </authorList>
    </citation>
    <scope>NUCLEOTIDE SEQUENCE [LARGE SCALE GENOMIC DNA]</scope>
    <source>
        <strain evidence="5">LZ3.2</strain>
        <tissue evidence="5">Leaf</tissue>
    </source>
</reference>
<dbReference type="Pfam" id="PF00201">
    <property type="entry name" value="UDPGT"/>
    <property type="match status" value="1"/>
</dbReference>
<proteinExistence type="inferred from homology"/>
<keyword evidence="2 3" id="KW-0808">Transferase</keyword>
<dbReference type="PANTHER" id="PTHR48048:SF53">
    <property type="entry name" value="GLYCOSYLTRANSFERASE"/>
    <property type="match status" value="1"/>
</dbReference>
<evidence type="ECO:0000256" key="2">
    <source>
        <dbReference type="ARBA" id="ARBA00022679"/>
    </source>
</evidence>
<name>A0A9J5Y6J6_SOLCO</name>
<dbReference type="InterPro" id="IPR050481">
    <property type="entry name" value="UDP-glycosyltransf_plant"/>
</dbReference>
<dbReference type="AlphaFoldDB" id="A0A9J5Y6J6"/>
<dbReference type="SUPFAM" id="SSF53756">
    <property type="entry name" value="UDP-Glycosyltransferase/glycogen phosphorylase"/>
    <property type="match status" value="1"/>
</dbReference>
<dbReference type="Gene3D" id="3.40.50.2000">
    <property type="entry name" value="Glycogen Phosphorylase B"/>
    <property type="match status" value="2"/>
</dbReference>
<keyword evidence="3" id="KW-0328">Glycosyltransferase</keyword>
<evidence type="ECO:0000256" key="1">
    <source>
        <dbReference type="ARBA" id="ARBA00009995"/>
    </source>
</evidence>
<comment type="caution">
    <text evidence="5">The sequence shown here is derived from an EMBL/GenBank/DDBJ whole genome shotgun (WGS) entry which is preliminary data.</text>
</comment>
<keyword evidence="6" id="KW-1185">Reference proteome</keyword>
<dbReference type="GO" id="GO:0035251">
    <property type="term" value="F:UDP-glucosyltransferase activity"/>
    <property type="evidence" value="ECO:0007669"/>
    <property type="project" value="InterPro"/>
</dbReference>
<evidence type="ECO:0000313" key="6">
    <source>
        <dbReference type="Proteomes" id="UP000824120"/>
    </source>
</evidence>
<dbReference type="InterPro" id="IPR002213">
    <property type="entry name" value="UDP_glucos_trans"/>
</dbReference>